<comment type="caution">
    <text evidence="2">The sequence shown here is derived from an EMBL/GenBank/DDBJ whole genome shotgun (WGS) entry which is preliminary data.</text>
</comment>
<feature type="chain" id="PRO_5027662246" evidence="1">
    <location>
        <begin position="24"/>
        <end position="91"/>
    </location>
</feature>
<evidence type="ECO:0000313" key="3">
    <source>
        <dbReference type="Proteomes" id="UP000580250"/>
    </source>
</evidence>
<sequence>MQHKINIFLSLIILNFVFVQIRTECLTDIGSCVNSKCPDRYECNAEYKCCYTGSSTSKQNPELNLTQISQKTDDFLNGFRKILQGIFSLEQ</sequence>
<dbReference type="AlphaFoldDB" id="A0A6V7UY41"/>
<gene>
    <name evidence="2" type="ORF">MENT_LOCUS18798</name>
</gene>
<evidence type="ECO:0000313" key="2">
    <source>
        <dbReference type="EMBL" id="CAD2167507.1"/>
    </source>
</evidence>
<evidence type="ECO:0000256" key="1">
    <source>
        <dbReference type="SAM" id="SignalP"/>
    </source>
</evidence>
<organism evidence="2 3">
    <name type="scientific">Meloidogyne enterolobii</name>
    <name type="common">Root-knot nematode worm</name>
    <name type="synonym">Meloidogyne mayaguensis</name>
    <dbReference type="NCBI Taxonomy" id="390850"/>
    <lineage>
        <taxon>Eukaryota</taxon>
        <taxon>Metazoa</taxon>
        <taxon>Ecdysozoa</taxon>
        <taxon>Nematoda</taxon>
        <taxon>Chromadorea</taxon>
        <taxon>Rhabditida</taxon>
        <taxon>Tylenchina</taxon>
        <taxon>Tylenchomorpha</taxon>
        <taxon>Tylenchoidea</taxon>
        <taxon>Meloidogynidae</taxon>
        <taxon>Meloidogyninae</taxon>
        <taxon>Meloidogyne</taxon>
    </lineage>
</organism>
<name>A0A6V7UY41_MELEN</name>
<dbReference type="Proteomes" id="UP000580250">
    <property type="component" value="Unassembled WGS sequence"/>
</dbReference>
<protein>
    <submittedName>
        <fullName evidence="2">Uncharacterized protein</fullName>
    </submittedName>
</protein>
<dbReference type="OrthoDB" id="10525147at2759"/>
<keyword evidence="1" id="KW-0732">Signal</keyword>
<proteinExistence type="predicted"/>
<feature type="signal peptide" evidence="1">
    <location>
        <begin position="1"/>
        <end position="23"/>
    </location>
</feature>
<accession>A0A6V7UY41</accession>
<dbReference type="EMBL" id="CAJEWN010000128">
    <property type="protein sequence ID" value="CAD2167507.1"/>
    <property type="molecule type" value="Genomic_DNA"/>
</dbReference>
<reference evidence="2 3" key="1">
    <citation type="submission" date="2020-08" db="EMBL/GenBank/DDBJ databases">
        <authorList>
            <person name="Koutsovoulos G."/>
            <person name="Danchin GJ E."/>
        </authorList>
    </citation>
    <scope>NUCLEOTIDE SEQUENCE [LARGE SCALE GENOMIC DNA]</scope>
</reference>